<dbReference type="RefSeq" id="WP_369863899.1">
    <property type="nucleotide sequence ID" value="NZ_JBCLPP010000049.1"/>
</dbReference>
<dbReference type="InterPro" id="IPR027417">
    <property type="entry name" value="P-loop_NTPase"/>
</dbReference>
<dbReference type="InterPro" id="IPR029492">
    <property type="entry name" value="DUF4435"/>
</dbReference>
<organism evidence="2 3">
    <name type="scientific">Heminiphilus faecis</name>
    <dbReference type="NCBI Taxonomy" id="2601703"/>
    <lineage>
        <taxon>Bacteria</taxon>
        <taxon>Pseudomonadati</taxon>
        <taxon>Bacteroidota</taxon>
        <taxon>Bacteroidia</taxon>
        <taxon>Bacteroidales</taxon>
        <taxon>Muribaculaceae</taxon>
        <taxon>Heminiphilus</taxon>
    </lineage>
</organism>
<sequence length="535" mass="61097">MKLHLPPRHDGSRGSIDTEGRRLIIIGANGSGKTRFAERLIGELAGRSFRISALNALYRCEHDPSAGSIDELYKSAAAQSSFMRDDIETQFERLFMLLIYDEMLNLFAHKIADASGEGVPIKESRLDKVVSEWQEVFPDSKILREGSRILFSRQVGDSYSSMKLSDGEKAVLYYFGAVLYAPEKAVVFVDNPGMFLHPSITGMIWDRVQMLRPDCTFIYTTHDVEFLSSRSDNLVVWVRDYDASDATWDYVVLPAGSAISEDLYMTLVGVRKPVLFIEGDARHSIDAKLYPLVFKDYTVRSLGSCNKVIEATRTFNDLSTFHHLDSHGIVDRDRRDAKEVKYLRDKKIFVPDVAEIENILMLEEVIRTVAHRQGRNETRVFQHVKKAILGQFKQDIKQQALLHTRHRVKRIIEYRVDGRFPNIARLEEHIANLVHEIMPRAMYENFCREFHSYVAEDDYGSVLRVYNQKSMVPASNVAGLCGLANKDAYIKTIIDILKRNGDDAARIRRAIIHCFGIDEEEATAPRPEQKVIKND</sequence>
<name>A0ABV4CYH8_9BACT</name>
<dbReference type="SMART" id="SM00382">
    <property type="entry name" value="AAA"/>
    <property type="match status" value="1"/>
</dbReference>
<proteinExistence type="predicted"/>
<dbReference type="PANTHER" id="PTHR32182">
    <property type="entry name" value="DNA REPLICATION AND REPAIR PROTEIN RECF"/>
    <property type="match status" value="1"/>
</dbReference>
<keyword evidence="3" id="KW-1185">Reference proteome</keyword>
<dbReference type="EMBL" id="JBCLPP010000049">
    <property type="protein sequence ID" value="MEY8246463.1"/>
    <property type="molecule type" value="Genomic_DNA"/>
</dbReference>
<evidence type="ECO:0000313" key="3">
    <source>
        <dbReference type="Proteomes" id="UP001565200"/>
    </source>
</evidence>
<comment type="caution">
    <text evidence="2">The sequence shown here is derived from an EMBL/GenBank/DDBJ whole genome shotgun (WGS) entry which is preliminary data.</text>
</comment>
<dbReference type="PANTHER" id="PTHR32182:SF23">
    <property type="entry name" value="ATP BINDING PROTEIN"/>
    <property type="match status" value="1"/>
</dbReference>
<dbReference type="InterPro" id="IPR003593">
    <property type="entry name" value="AAA+_ATPase"/>
</dbReference>
<dbReference type="Gene3D" id="3.40.50.300">
    <property type="entry name" value="P-loop containing nucleotide triphosphate hydrolases"/>
    <property type="match status" value="1"/>
</dbReference>
<accession>A0ABV4CYH8</accession>
<dbReference type="SUPFAM" id="SSF52540">
    <property type="entry name" value="P-loop containing nucleoside triphosphate hydrolases"/>
    <property type="match status" value="1"/>
</dbReference>
<dbReference type="Proteomes" id="UP001565200">
    <property type="component" value="Unassembled WGS sequence"/>
</dbReference>
<dbReference type="Pfam" id="PF13304">
    <property type="entry name" value="AAA_21"/>
    <property type="match status" value="1"/>
</dbReference>
<evidence type="ECO:0000313" key="2">
    <source>
        <dbReference type="EMBL" id="MEY8246463.1"/>
    </source>
</evidence>
<gene>
    <name evidence="2" type="ORF">AAK873_12670</name>
</gene>
<evidence type="ECO:0000259" key="1">
    <source>
        <dbReference type="SMART" id="SM00382"/>
    </source>
</evidence>
<reference evidence="2 3" key="1">
    <citation type="submission" date="2024-03" db="EMBL/GenBank/DDBJ databases">
        <title>Mouse gut bacterial collection (mGBC) of GemPharmatech.</title>
        <authorList>
            <person name="He Y."/>
            <person name="Dong L."/>
            <person name="Wu D."/>
            <person name="Gao X."/>
            <person name="Lin Z."/>
        </authorList>
    </citation>
    <scope>NUCLEOTIDE SEQUENCE [LARGE SCALE GENOMIC DNA]</scope>
    <source>
        <strain evidence="2 3">54-13</strain>
    </source>
</reference>
<dbReference type="Pfam" id="PF14491">
    <property type="entry name" value="DUF4435"/>
    <property type="match status" value="1"/>
</dbReference>
<protein>
    <submittedName>
        <fullName evidence="2">DUF4435 domain-containing protein</fullName>
    </submittedName>
</protein>
<dbReference type="InterPro" id="IPR003959">
    <property type="entry name" value="ATPase_AAA_core"/>
</dbReference>
<feature type="domain" description="AAA+ ATPase" evidence="1">
    <location>
        <begin position="19"/>
        <end position="242"/>
    </location>
</feature>